<dbReference type="InterPro" id="IPR035965">
    <property type="entry name" value="PAS-like_dom_sf"/>
</dbReference>
<keyword evidence="7" id="KW-0808">Transferase</keyword>
<evidence type="ECO:0000256" key="9">
    <source>
        <dbReference type="ARBA" id="ARBA00022991"/>
    </source>
</evidence>
<dbReference type="PANTHER" id="PTHR43304:SF1">
    <property type="entry name" value="PAC DOMAIN-CONTAINING PROTEIN"/>
    <property type="match status" value="1"/>
</dbReference>
<keyword evidence="15" id="KW-1185">Reference proteome</keyword>
<feature type="domain" description="Phytochrome chromophore attachment site" evidence="12">
    <location>
        <begin position="143"/>
        <end position="285"/>
    </location>
</feature>
<dbReference type="AlphaFoldDB" id="A0A7G7GAX1"/>
<dbReference type="EMBL" id="CP055156">
    <property type="protein sequence ID" value="QNF34305.1"/>
    <property type="molecule type" value="Genomic_DNA"/>
</dbReference>
<dbReference type="EC" id="2.7.13.3" evidence="3"/>
<evidence type="ECO:0000256" key="1">
    <source>
        <dbReference type="ARBA" id="ARBA00000085"/>
    </source>
</evidence>
<dbReference type="CDD" id="cd00082">
    <property type="entry name" value="HisKA"/>
    <property type="match status" value="1"/>
</dbReference>
<dbReference type="GO" id="GO:0009584">
    <property type="term" value="P:detection of visible light"/>
    <property type="evidence" value="ECO:0007669"/>
    <property type="project" value="InterPro"/>
</dbReference>
<dbReference type="Pfam" id="PF00512">
    <property type="entry name" value="HisKA"/>
    <property type="match status" value="1"/>
</dbReference>
<evidence type="ECO:0000256" key="6">
    <source>
        <dbReference type="ARBA" id="ARBA00022606"/>
    </source>
</evidence>
<dbReference type="Pfam" id="PF08446">
    <property type="entry name" value="PAS_2"/>
    <property type="match status" value="1"/>
</dbReference>
<dbReference type="InterPro" id="IPR003018">
    <property type="entry name" value="GAF"/>
</dbReference>
<organism evidence="14 15">
    <name type="scientific">Adhaeribacter swui</name>
    <dbReference type="NCBI Taxonomy" id="2086471"/>
    <lineage>
        <taxon>Bacteria</taxon>
        <taxon>Pseudomonadati</taxon>
        <taxon>Bacteroidota</taxon>
        <taxon>Cytophagia</taxon>
        <taxon>Cytophagales</taxon>
        <taxon>Hymenobacteraceae</taxon>
        <taxon>Adhaeribacter</taxon>
    </lineage>
</organism>
<evidence type="ECO:0000256" key="10">
    <source>
        <dbReference type="ARBA" id="ARBA00023170"/>
    </source>
</evidence>
<keyword evidence="11" id="KW-0175">Coiled coil</keyword>
<accession>A0A7G7GAX1</accession>
<dbReference type="RefSeq" id="WP_185270786.1">
    <property type="nucleotide sequence ID" value="NZ_CP055156.1"/>
</dbReference>
<keyword evidence="8" id="KW-0418">Kinase</keyword>
<gene>
    <name evidence="14" type="ORF">HUW51_16830</name>
</gene>
<dbReference type="InterPro" id="IPR003661">
    <property type="entry name" value="HisK_dim/P_dom"/>
</dbReference>
<dbReference type="InterPro" id="IPR013515">
    <property type="entry name" value="Phytochrome_cen-reg"/>
</dbReference>
<evidence type="ECO:0000313" key="15">
    <source>
        <dbReference type="Proteomes" id="UP000515237"/>
    </source>
</evidence>
<dbReference type="GO" id="GO:0009881">
    <property type="term" value="F:photoreceptor activity"/>
    <property type="evidence" value="ECO:0007669"/>
    <property type="project" value="UniProtKB-KW"/>
</dbReference>
<dbReference type="PROSITE" id="PS50109">
    <property type="entry name" value="HIS_KIN"/>
    <property type="match status" value="1"/>
</dbReference>
<comment type="catalytic activity">
    <reaction evidence="1">
        <text>ATP + protein L-histidine = ADP + protein N-phospho-L-histidine.</text>
        <dbReference type="EC" id="2.7.13.3"/>
    </reaction>
</comment>
<evidence type="ECO:0000256" key="5">
    <source>
        <dbReference type="ARBA" id="ARBA00022553"/>
    </source>
</evidence>
<keyword evidence="4" id="KW-0600">Photoreceptor protein</keyword>
<dbReference type="KEGG" id="aswu:HUW51_16830"/>
<dbReference type="SUPFAM" id="SSF47384">
    <property type="entry name" value="Homodimeric domain of signal transducing histidine kinase"/>
    <property type="match status" value="1"/>
</dbReference>
<dbReference type="Gene3D" id="3.30.450.270">
    <property type="match status" value="1"/>
</dbReference>
<dbReference type="SUPFAM" id="SSF55785">
    <property type="entry name" value="PYP-like sensor domain (PAS domain)"/>
    <property type="match status" value="1"/>
</dbReference>
<dbReference type="InterPro" id="IPR005467">
    <property type="entry name" value="His_kinase_dom"/>
</dbReference>
<dbReference type="Gene3D" id="3.30.450.20">
    <property type="entry name" value="PAS domain"/>
    <property type="match status" value="1"/>
</dbReference>
<dbReference type="InterPro" id="IPR004358">
    <property type="entry name" value="Sig_transdc_His_kin-like_C"/>
</dbReference>
<proteinExistence type="inferred from homology"/>
<dbReference type="InterPro" id="IPR036097">
    <property type="entry name" value="HisK_dim/P_sf"/>
</dbReference>
<keyword evidence="5" id="KW-0597">Phosphoprotein</keyword>
<dbReference type="SUPFAM" id="SSF55781">
    <property type="entry name" value="GAF domain-like"/>
    <property type="match status" value="2"/>
</dbReference>
<evidence type="ECO:0000259" key="12">
    <source>
        <dbReference type="PROSITE" id="PS50046"/>
    </source>
</evidence>
<dbReference type="InterPro" id="IPR029016">
    <property type="entry name" value="GAF-like_dom_sf"/>
</dbReference>
<evidence type="ECO:0000256" key="3">
    <source>
        <dbReference type="ARBA" id="ARBA00012438"/>
    </source>
</evidence>
<keyword evidence="6" id="KW-0716">Sensory transduction</keyword>
<dbReference type="GO" id="GO:0006355">
    <property type="term" value="P:regulation of DNA-templated transcription"/>
    <property type="evidence" value="ECO:0007669"/>
    <property type="project" value="InterPro"/>
</dbReference>
<dbReference type="SMART" id="SM00387">
    <property type="entry name" value="HATPase_c"/>
    <property type="match status" value="1"/>
</dbReference>
<dbReference type="InterPro" id="IPR013654">
    <property type="entry name" value="PAS_2"/>
</dbReference>
<keyword evidence="10" id="KW-0675">Receptor</keyword>
<evidence type="ECO:0000256" key="2">
    <source>
        <dbReference type="ARBA" id="ARBA00006402"/>
    </source>
</evidence>
<evidence type="ECO:0000256" key="11">
    <source>
        <dbReference type="SAM" id="Coils"/>
    </source>
</evidence>
<dbReference type="InterPro" id="IPR036890">
    <property type="entry name" value="HATPase_C_sf"/>
</dbReference>
<keyword evidence="9" id="KW-0157">Chromophore</keyword>
<dbReference type="Pfam" id="PF02518">
    <property type="entry name" value="HATPase_c"/>
    <property type="match status" value="1"/>
</dbReference>
<dbReference type="Pfam" id="PF00360">
    <property type="entry name" value="PHY"/>
    <property type="match status" value="1"/>
</dbReference>
<sequence length="745" mass="84545">MQNYKNHFVDLSNCDTEPIYIIGRIQPHGFLLVLDAVTHVIEQTSTNTADFLNFSPESLLNQPLADLLSNEEYQHLHDILLQEQPVNPQLLSWQGNLFFGFIHTSGNKIILEGEPYTTSSDLDRIKDNNRLVRLNEQLNVLDNLASVAQAVAKTLLEVLAYDRVEVIQYDSEWNSEVIAEARNNQLPAYLGHHFPASDIPAPARELLRQKHIRQIPDVHAPSVEIIPYYNPTTGAPTNIIKSELRNPSEIHLEYVHNMGVAATISFSVLVKGNLWGLISCHNVTPVFMDVWKRQTGELITKAFANNVSSIQEKRDKKQWARFRETEEQLIRQINSSKNIRAGLLKTEYNLLALTEGTGAIVALGNQVTNFGLVPTEEQVRALIDWLAENNTERLFCSRQLEKIFPEAAAYREVASGLLALEISRYNKEYLLFFKPEIKETRVWAGNPELPKLGADLRLHPRKSFEKWEEVIKGKSEGWSLNEQEITQTFLKDVVALQLRNQATQLENLNKELTQAADALQAKNDQLEDFAHIMSHNLRSPLSNITGLHQLYQDEPNLENAAFAIEHIKRVSDNMTQTIEDLNVILKTRINRQLPVEEVQLSEIIQKEQQNLLAIPGQAPVEWHVDLQVKTILLPKIYVESFLHNLMSNAIKYRSPERAPVVTIKSWLANERIYIAVSDNGLGMNLAKMGDKLFGLYKTFHRHENAKGLGLYLTKMQIEALGGTIEVASELNKGTTFTVSFNQTGD</sequence>
<dbReference type="InterPro" id="IPR016132">
    <property type="entry name" value="Phyto_chromo_attachment"/>
</dbReference>
<evidence type="ECO:0000256" key="8">
    <source>
        <dbReference type="ARBA" id="ARBA00022777"/>
    </source>
</evidence>
<dbReference type="InterPro" id="IPR003594">
    <property type="entry name" value="HATPase_dom"/>
</dbReference>
<dbReference type="Gene3D" id="3.30.450.40">
    <property type="match status" value="1"/>
</dbReference>
<evidence type="ECO:0000259" key="13">
    <source>
        <dbReference type="PROSITE" id="PS50109"/>
    </source>
</evidence>
<dbReference type="PROSITE" id="PS50046">
    <property type="entry name" value="PHYTOCHROME_2"/>
    <property type="match status" value="1"/>
</dbReference>
<dbReference type="InterPro" id="IPR043150">
    <property type="entry name" value="Phytochrome_PHY_sf"/>
</dbReference>
<dbReference type="PANTHER" id="PTHR43304">
    <property type="entry name" value="PHYTOCHROME-LIKE PROTEIN CPH1"/>
    <property type="match status" value="1"/>
</dbReference>
<evidence type="ECO:0000256" key="4">
    <source>
        <dbReference type="ARBA" id="ARBA00022543"/>
    </source>
</evidence>
<feature type="coiled-coil region" evidence="11">
    <location>
        <begin position="491"/>
        <end position="529"/>
    </location>
</feature>
<dbReference type="PRINTS" id="PR00344">
    <property type="entry name" value="BCTRLSENSOR"/>
</dbReference>
<reference evidence="14 15" key="1">
    <citation type="journal article" date="2018" name="Int. J. Syst. Evol. Microbiol.">
        <title>Adhaeribacter swui sp. nov., isolated from wet mud.</title>
        <authorList>
            <person name="Kim D.U."/>
            <person name="Kim K.W."/>
            <person name="Kang M.S."/>
            <person name="Kim J.Y."/>
            <person name="Jang J.H."/>
            <person name="Kim M.K."/>
        </authorList>
    </citation>
    <scope>NUCLEOTIDE SEQUENCE [LARGE SCALE GENOMIC DNA]</scope>
    <source>
        <strain evidence="14 15">KCTC 52873</strain>
    </source>
</reference>
<dbReference type="Proteomes" id="UP000515237">
    <property type="component" value="Chromosome"/>
</dbReference>
<dbReference type="Pfam" id="PF01590">
    <property type="entry name" value="GAF"/>
    <property type="match status" value="1"/>
</dbReference>
<feature type="domain" description="Histidine kinase" evidence="13">
    <location>
        <begin position="532"/>
        <end position="744"/>
    </location>
</feature>
<evidence type="ECO:0000313" key="14">
    <source>
        <dbReference type="EMBL" id="QNF34305.1"/>
    </source>
</evidence>
<dbReference type="Gene3D" id="1.10.287.130">
    <property type="match status" value="1"/>
</dbReference>
<protein>
    <recommendedName>
        <fullName evidence="3">histidine kinase</fullName>
        <ecNumber evidence="3">2.7.13.3</ecNumber>
    </recommendedName>
</protein>
<dbReference type="InterPro" id="IPR052162">
    <property type="entry name" value="Sensor_kinase/Photoreceptor"/>
</dbReference>
<dbReference type="SUPFAM" id="SSF55874">
    <property type="entry name" value="ATPase domain of HSP90 chaperone/DNA topoisomerase II/histidine kinase"/>
    <property type="match status" value="1"/>
</dbReference>
<dbReference type="GO" id="GO:0000155">
    <property type="term" value="F:phosphorelay sensor kinase activity"/>
    <property type="evidence" value="ECO:0007669"/>
    <property type="project" value="InterPro"/>
</dbReference>
<name>A0A7G7GAX1_9BACT</name>
<dbReference type="Gene3D" id="3.30.565.10">
    <property type="entry name" value="Histidine kinase-like ATPase, C-terminal domain"/>
    <property type="match status" value="1"/>
</dbReference>
<evidence type="ECO:0000256" key="7">
    <source>
        <dbReference type="ARBA" id="ARBA00022679"/>
    </source>
</evidence>
<comment type="similarity">
    <text evidence="2">In the N-terminal section; belongs to the phytochrome family.</text>
</comment>